<dbReference type="CDD" id="cd00075">
    <property type="entry name" value="HATPase"/>
    <property type="match status" value="1"/>
</dbReference>
<dbReference type="AlphaFoldDB" id="A0A1T5JAM9"/>
<dbReference type="InterPro" id="IPR036890">
    <property type="entry name" value="HATPase_C_sf"/>
</dbReference>
<dbReference type="OrthoDB" id="594725at2"/>
<dbReference type="PANTHER" id="PTHR45436:SF5">
    <property type="entry name" value="SENSOR HISTIDINE KINASE TRCS"/>
    <property type="match status" value="1"/>
</dbReference>
<evidence type="ECO:0000256" key="8">
    <source>
        <dbReference type="ARBA" id="ARBA00022989"/>
    </source>
</evidence>
<keyword evidence="6 11" id="KW-0812">Transmembrane</keyword>
<dbReference type="InterPro" id="IPR036097">
    <property type="entry name" value="HisK_dim/P_sf"/>
</dbReference>
<dbReference type="InterPro" id="IPR005467">
    <property type="entry name" value="His_kinase_dom"/>
</dbReference>
<keyword evidence="15" id="KW-1185">Reference proteome</keyword>
<dbReference type="GO" id="GO:0000155">
    <property type="term" value="F:phosphorelay sensor kinase activity"/>
    <property type="evidence" value="ECO:0007669"/>
    <property type="project" value="InterPro"/>
</dbReference>
<proteinExistence type="predicted"/>
<dbReference type="Gene3D" id="6.10.340.10">
    <property type="match status" value="1"/>
</dbReference>
<organism evidence="14 15">
    <name type="scientific">Ohtaekwangia koreensis</name>
    <dbReference type="NCBI Taxonomy" id="688867"/>
    <lineage>
        <taxon>Bacteria</taxon>
        <taxon>Pseudomonadati</taxon>
        <taxon>Bacteroidota</taxon>
        <taxon>Cytophagia</taxon>
        <taxon>Cytophagales</taxon>
        <taxon>Fulvivirgaceae</taxon>
        <taxon>Ohtaekwangia</taxon>
    </lineage>
</organism>
<gene>
    <name evidence="14" type="ORF">SAMN05660236_0922</name>
</gene>
<dbReference type="RefSeq" id="WP_079685508.1">
    <property type="nucleotide sequence ID" value="NZ_FUZU01000001.1"/>
</dbReference>
<dbReference type="STRING" id="688867.SAMN05660236_0922"/>
<keyword evidence="8 11" id="KW-1133">Transmembrane helix</keyword>
<evidence type="ECO:0000256" key="4">
    <source>
        <dbReference type="ARBA" id="ARBA00022553"/>
    </source>
</evidence>
<dbReference type="PROSITE" id="PS50109">
    <property type="entry name" value="HIS_KIN"/>
    <property type="match status" value="1"/>
</dbReference>
<feature type="transmembrane region" description="Helical" evidence="11">
    <location>
        <begin position="144"/>
        <end position="167"/>
    </location>
</feature>
<protein>
    <recommendedName>
        <fullName evidence="3">histidine kinase</fullName>
        <ecNumber evidence="3">2.7.13.3</ecNumber>
    </recommendedName>
</protein>
<dbReference type="Proteomes" id="UP000190961">
    <property type="component" value="Unassembled WGS sequence"/>
</dbReference>
<dbReference type="Gene3D" id="3.30.565.10">
    <property type="entry name" value="Histidine kinase-like ATPase, C-terminal domain"/>
    <property type="match status" value="1"/>
</dbReference>
<dbReference type="EC" id="2.7.13.3" evidence="3"/>
<dbReference type="PANTHER" id="PTHR45436">
    <property type="entry name" value="SENSOR HISTIDINE KINASE YKOH"/>
    <property type="match status" value="1"/>
</dbReference>
<dbReference type="SMART" id="SM00387">
    <property type="entry name" value="HATPase_c"/>
    <property type="match status" value="1"/>
</dbReference>
<evidence type="ECO:0000313" key="15">
    <source>
        <dbReference type="Proteomes" id="UP000190961"/>
    </source>
</evidence>
<evidence type="ECO:0000256" key="7">
    <source>
        <dbReference type="ARBA" id="ARBA00022777"/>
    </source>
</evidence>
<dbReference type="PRINTS" id="PR00344">
    <property type="entry name" value="BCTRLSENSOR"/>
</dbReference>
<accession>A0A1T5JAM9</accession>
<feature type="domain" description="Histidine kinase" evidence="12">
    <location>
        <begin position="233"/>
        <end position="443"/>
    </location>
</feature>
<evidence type="ECO:0000256" key="10">
    <source>
        <dbReference type="ARBA" id="ARBA00023136"/>
    </source>
</evidence>
<dbReference type="Gene3D" id="1.10.287.130">
    <property type="match status" value="1"/>
</dbReference>
<dbReference type="SMART" id="SM00388">
    <property type="entry name" value="HisKA"/>
    <property type="match status" value="1"/>
</dbReference>
<dbReference type="InterPro" id="IPR003660">
    <property type="entry name" value="HAMP_dom"/>
</dbReference>
<evidence type="ECO:0000256" key="3">
    <source>
        <dbReference type="ARBA" id="ARBA00012438"/>
    </source>
</evidence>
<evidence type="ECO:0000256" key="5">
    <source>
        <dbReference type="ARBA" id="ARBA00022679"/>
    </source>
</evidence>
<reference evidence="14 15" key="1">
    <citation type="submission" date="2017-02" db="EMBL/GenBank/DDBJ databases">
        <authorList>
            <person name="Peterson S.W."/>
        </authorList>
    </citation>
    <scope>NUCLEOTIDE SEQUENCE [LARGE SCALE GENOMIC DNA]</scope>
    <source>
        <strain evidence="14 15">DSM 25262</strain>
    </source>
</reference>
<evidence type="ECO:0000256" key="11">
    <source>
        <dbReference type="SAM" id="Phobius"/>
    </source>
</evidence>
<keyword evidence="4" id="KW-0597">Phosphoprotein</keyword>
<dbReference type="FunFam" id="1.10.287.130:FF:000001">
    <property type="entry name" value="Two-component sensor histidine kinase"/>
    <property type="match status" value="1"/>
</dbReference>
<evidence type="ECO:0000259" key="12">
    <source>
        <dbReference type="PROSITE" id="PS50109"/>
    </source>
</evidence>
<dbReference type="Pfam" id="PF00512">
    <property type="entry name" value="HisKA"/>
    <property type="match status" value="1"/>
</dbReference>
<feature type="transmembrane region" description="Helical" evidence="11">
    <location>
        <begin position="7"/>
        <end position="29"/>
    </location>
</feature>
<keyword evidence="5" id="KW-0808">Transferase</keyword>
<name>A0A1T5JAM9_9BACT</name>
<dbReference type="CDD" id="cd00082">
    <property type="entry name" value="HisKA"/>
    <property type="match status" value="1"/>
</dbReference>
<evidence type="ECO:0000256" key="9">
    <source>
        <dbReference type="ARBA" id="ARBA00023012"/>
    </source>
</evidence>
<dbReference type="GO" id="GO:0005886">
    <property type="term" value="C:plasma membrane"/>
    <property type="evidence" value="ECO:0007669"/>
    <property type="project" value="TreeGrafter"/>
</dbReference>
<keyword evidence="7 14" id="KW-0418">Kinase</keyword>
<evidence type="ECO:0000256" key="2">
    <source>
        <dbReference type="ARBA" id="ARBA00004370"/>
    </source>
</evidence>
<keyword evidence="10 11" id="KW-0472">Membrane</keyword>
<dbReference type="InterPro" id="IPR003661">
    <property type="entry name" value="HisK_dim/P_dom"/>
</dbReference>
<comment type="subcellular location">
    <subcellularLocation>
        <location evidence="2">Membrane</location>
    </subcellularLocation>
</comment>
<dbReference type="Pfam" id="PF02518">
    <property type="entry name" value="HATPase_c"/>
    <property type="match status" value="1"/>
</dbReference>
<dbReference type="SUPFAM" id="SSF55874">
    <property type="entry name" value="ATPase domain of HSP90 chaperone/DNA topoisomerase II/histidine kinase"/>
    <property type="match status" value="1"/>
</dbReference>
<feature type="domain" description="HAMP" evidence="13">
    <location>
        <begin position="169"/>
        <end position="225"/>
    </location>
</feature>
<comment type="catalytic activity">
    <reaction evidence="1">
        <text>ATP + protein L-histidine = ADP + protein N-phospho-L-histidine.</text>
        <dbReference type="EC" id="2.7.13.3"/>
    </reaction>
</comment>
<evidence type="ECO:0000256" key="1">
    <source>
        <dbReference type="ARBA" id="ARBA00000085"/>
    </source>
</evidence>
<dbReference type="InterPro" id="IPR004358">
    <property type="entry name" value="Sig_transdc_His_kin-like_C"/>
</dbReference>
<evidence type="ECO:0000313" key="14">
    <source>
        <dbReference type="EMBL" id="SKC48481.1"/>
    </source>
</evidence>
<dbReference type="EMBL" id="FUZU01000001">
    <property type="protein sequence ID" value="SKC48481.1"/>
    <property type="molecule type" value="Genomic_DNA"/>
</dbReference>
<evidence type="ECO:0000256" key="6">
    <source>
        <dbReference type="ARBA" id="ARBA00022692"/>
    </source>
</evidence>
<keyword evidence="9" id="KW-0902">Two-component regulatory system</keyword>
<dbReference type="InterPro" id="IPR050428">
    <property type="entry name" value="TCS_sensor_his_kinase"/>
</dbReference>
<dbReference type="PROSITE" id="PS50885">
    <property type="entry name" value="HAMP"/>
    <property type="match status" value="1"/>
</dbReference>
<dbReference type="SUPFAM" id="SSF47384">
    <property type="entry name" value="Homodimeric domain of signal transducing histidine kinase"/>
    <property type="match status" value="1"/>
</dbReference>
<dbReference type="InterPro" id="IPR003594">
    <property type="entry name" value="HATPase_dom"/>
</dbReference>
<sequence>MKIRQRLALRFMFVSALITGTILIIIYFFTRGFVHADFIDRLTQQSSLEVLHYASPQVRDVMPSGTFNLVNPSISIFSESGTLLHRQGDFHIPDTWVTFLKTNDLFNAERGEYSTVGRKHVINGNLYLIFVSDKDLPGERELNFLLRAIIAGWIISLVLSYLTGLYFSGNALQPMKHVVNEVNQITQDNLGYRLKMDKDAASVDEIDELILTFNALLTRIERAFITQKRFVQNASHELKTPLTAIMAEVELALARDRSMEEYRRTLHVVLQETERLASTTQELLLLARLEERAHKTELDSVDVIEVLDRTLASFSLHHPEREVVKEGKTSAVYIQGNAQLLQTAFLNILDNAYKYSNDKIKITLTSKPKEIAITIRDFGIGIPSSELNQVRSPLYRGSNASTIPGAGLGLSLVDRIISVNNGQFEIYSEEGKGTACVIKLPVI</sequence>
<evidence type="ECO:0000259" key="13">
    <source>
        <dbReference type="PROSITE" id="PS50885"/>
    </source>
</evidence>